<proteinExistence type="predicted"/>
<comment type="caution">
    <text evidence="2">The sequence shown here is derived from an EMBL/GenBank/DDBJ whole genome shotgun (WGS) entry which is preliminary data.</text>
</comment>
<dbReference type="Proteomes" id="UP000230233">
    <property type="component" value="Chromosome X"/>
</dbReference>
<evidence type="ECO:0000313" key="2">
    <source>
        <dbReference type="EMBL" id="PIC16812.1"/>
    </source>
</evidence>
<dbReference type="OrthoDB" id="10367887at2759"/>
<dbReference type="AlphaFoldDB" id="A0A2G5SPC8"/>
<name>A0A2G5SPC8_9PELO</name>
<evidence type="ECO:0000313" key="3">
    <source>
        <dbReference type="Proteomes" id="UP000230233"/>
    </source>
</evidence>
<keyword evidence="3" id="KW-1185">Reference proteome</keyword>
<feature type="region of interest" description="Disordered" evidence="1">
    <location>
        <begin position="41"/>
        <end position="64"/>
    </location>
</feature>
<accession>A0A2G5SPC8</accession>
<evidence type="ECO:0000256" key="1">
    <source>
        <dbReference type="SAM" id="MobiDB-lite"/>
    </source>
</evidence>
<organism evidence="2 3">
    <name type="scientific">Caenorhabditis nigoni</name>
    <dbReference type="NCBI Taxonomy" id="1611254"/>
    <lineage>
        <taxon>Eukaryota</taxon>
        <taxon>Metazoa</taxon>
        <taxon>Ecdysozoa</taxon>
        <taxon>Nematoda</taxon>
        <taxon>Chromadorea</taxon>
        <taxon>Rhabditida</taxon>
        <taxon>Rhabditina</taxon>
        <taxon>Rhabditomorpha</taxon>
        <taxon>Rhabditoidea</taxon>
        <taxon>Rhabditidae</taxon>
        <taxon>Peloderinae</taxon>
        <taxon>Caenorhabditis</taxon>
    </lineage>
</organism>
<reference evidence="3" key="1">
    <citation type="submission" date="2017-10" db="EMBL/GenBank/DDBJ databases">
        <title>Rapid genome shrinkage in a self-fertile nematode reveals novel sperm competition proteins.</title>
        <authorList>
            <person name="Yin D."/>
            <person name="Schwarz E.M."/>
            <person name="Thomas C.G."/>
            <person name="Felde R.L."/>
            <person name="Korf I.F."/>
            <person name="Cutter A.D."/>
            <person name="Schartner C.M."/>
            <person name="Ralston E.J."/>
            <person name="Meyer B.J."/>
            <person name="Haag E.S."/>
        </authorList>
    </citation>
    <scope>NUCLEOTIDE SEQUENCE [LARGE SCALE GENOMIC DNA]</scope>
    <source>
        <strain evidence="3">JU1422</strain>
    </source>
</reference>
<dbReference type="EMBL" id="PDUG01000006">
    <property type="protein sequence ID" value="PIC16812.1"/>
    <property type="molecule type" value="Genomic_DNA"/>
</dbReference>
<sequence length="190" mass="22763">MPKLSKLFRGMFCVKKQQPRMTGELYSRLLAEELRLQREAEKEEERMMNEMENQDREDSPTNDKRNLFANLNEEQFAELCFKSLVWKWSKMNEIFTNEHFSFHGEMLTAGLECNQETEDHIIAIIDAAIEGYKYTEYKRSTEDEILPIAPLAEAINAFYECRWFVEELRENIRNKTWQGQFVRKTRKNNN</sequence>
<gene>
    <name evidence="2" type="primary">Cnig_chr_X.g23279</name>
    <name evidence="2" type="ORF">B9Z55_023279</name>
</gene>
<protein>
    <submittedName>
        <fullName evidence="2">Uncharacterized protein</fullName>
    </submittedName>
</protein>